<dbReference type="PROSITE" id="PS51725">
    <property type="entry name" value="ABM"/>
    <property type="match status" value="1"/>
</dbReference>
<reference evidence="5 6" key="1">
    <citation type="submission" date="2020-04" db="EMBL/GenBank/DDBJ databases">
        <title>Staphylococcus species from domestic dog.</title>
        <authorList>
            <person name="Paterson G.K."/>
        </authorList>
    </citation>
    <scope>NUCLEOTIDE SEQUENCE [LARGE SCALE GENOMIC DNA]</scope>
    <source>
        <strain evidence="5 6">H16/1A</strain>
    </source>
</reference>
<feature type="domain" description="ABM" evidence="4">
    <location>
        <begin position="66"/>
        <end position="157"/>
    </location>
</feature>
<organism evidence="5 6">
    <name type="scientific">Staphylococcus canis</name>
    <dbReference type="NCBI Taxonomy" id="2724942"/>
    <lineage>
        <taxon>Bacteria</taxon>
        <taxon>Bacillati</taxon>
        <taxon>Bacillota</taxon>
        <taxon>Bacilli</taxon>
        <taxon>Bacillales</taxon>
        <taxon>Staphylococcaceae</taxon>
        <taxon>Staphylococcus</taxon>
    </lineage>
</organism>
<evidence type="ECO:0000259" key="4">
    <source>
        <dbReference type="PROSITE" id="PS51725"/>
    </source>
</evidence>
<evidence type="ECO:0000313" key="5">
    <source>
        <dbReference type="EMBL" id="MBI5975796.1"/>
    </source>
</evidence>
<proteinExistence type="inferred from homology"/>
<accession>A0ABS0TAM3</accession>
<evidence type="ECO:0000256" key="2">
    <source>
        <dbReference type="ARBA" id="ARBA00018486"/>
    </source>
</evidence>
<evidence type="ECO:0000256" key="1">
    <source>
        <dbReference type="ARBA" id="ARBA00009267"/>
    </source>
</evidence>
<dbReference type="Gene3D" id="3.30.70.100">
    <property type="match status" value="1"/>
</dbReference>
<dbReference type="InterPro" id="IPR050404">
    <property type="entry name" value="Heme-degrading_MO"/>
</dbReference>
<protein>
    <recommendedName>
        <fullName evidence="2">Signal transduction protein TRAP</fullName>
    </recommendedName>
    <alternativeName>
        <fullName evidence="3">Target of RNAIII-activating protein</fullName>
    </alternativeName>
</protein>
<dbReference type="EMBL" id="JABANU010000026">
    <property type="protein sequence ID" value="MBI5975796.1"/>
    <property type="molecule type" value="Genomic_DNA"/>
</dbReference>
<comment type="similarity">
    <text evidence="1">Belongs to the TRAP family.</text>
</comment>
<comment type="caution">
    <text evidence="5">The sequence shown here is derived from an EMBL/GenBank/DDBJ whole genome shotgun (WGS) entry which is preliminary data.</text>
</comment>
<keyword evidence="6" id="KW-1185">Reference proteome</keyword>
<dbReference type="InterPro" id="IPR007138">
    <property type="entry name" value="ABM_dom"/>
</dbReference>
<dbReference type="SUPFAM" id="SSF54909">
    <property type="entry name" value="Dimeric alpha+beta barrel"/>
    <property type="match status" value="1"/>
</dbReference>
<dbReference type="PANTHER" id="PTHR34474">
    <property type="entry name" value="SIGNAL TRANSDUCTION PROTEIN TRAP"/>
    <property type="match status" value="1"/>
</dbReference>
<gene>
    <name evidence="5" type="ORF">HHH54_09310</name>
</gene>
<dbReference type="PANTHER" id="PTHR34474:SF2">
    <property type="entry name" value="SIGNAL TRANSDUCTION PROTEIN TRAP"/>
    <property type="match status" value="1"/>
</dbReference>
<dbReference type="InterPro" id="IPR011008">
    <property type="entry name" value="Dimeric_a/b-barrel"/>
</dbReference>
<evidence type="ECO:0000256" key="3">
    <source>
        <dbReference type="ARBA" id="ARBA00032861"/>
    </source>
</evidence>
<dbReference type="RefSeq" id="WP_198618569.1">
    <property type="nucleotide sequence ID" value="NZ_JABANU010000026.1"/>
</dbReference>
<evidence type="ECO:0000313" key="6">
    <source>
        <dbReference type="Proteomes" id="UP000751852"/>
    </source>
</evidence>
<name>A0ABS0TAM3_9STAP</name>
<dbReference type="Proteomes" id="UP000751852">
    <property type="component" value="Unassembled WGS sequence"/>
</dbReference>
<sequence>MKLYSTYGTYNYLQQIQSNNKDRHLMIFSGDGESLLIEETTQESVFQQPNRFRVMSRSGELSEEDFIAIVTIPTTEDHKYQLEKKLDNYFPNLSDFKGYHSYRLLKSMKSNIYKIIFGFDSRLNYEDFKKSSSFREHFSKGAVSALAGASSVHSSYLEKYYYPITEEDTNNQFES</sequence>